<dbReference type="InterPro" id="IPR040233">
    <property type="entry name" value="CCD97-like_C"/>
</dbReference>
<dbReference type="InterPro" id="IPR018613">
    <property type="entry name" value="Ccdc97-like"/>
</dbReference>
<evidence type="ECO:0000313" key="3">
    <source>
        <dbReference type="WBParaSite" id="MBELARI_LOCUS14759"/>
    </source>
</evidence>
<protein>
    <recommendedName>
        <fullName evidence="1">CCD97-like C-terminal domain-containing protein</fullName>
    </recommendedName>
</protein>
<dbReference type="WBParaSite" id="MBELARI_LOCUS14759">
    <property type="protein sequence ID" value="MBELARI_LOCUS14759"/>
    <property type="gene ID" value="MBELARI_LOCUS14759"/>
</dbReference>
<evidence type="ECO:0000259" key="1">
    <source>
        <dbReference type="Pfam" id="PF09747"/>
    </source>
</evidence>
<dbReference type="PANTHER" id="PTHR31840:SF1">
    <property type="entry name" value="COILED-COIL DOMAIN-CONTAINING PROTEIN 97"/>
    <property type="match status" value="1"/>
</dbReference>
<dbReference type="Proteomes" id="UP000887575">
    <property type="component" value="Unassembled WGS sequence"/>
</dbReference>
<dbReference type="AlphaFoldDB" id="A0AAF3ELB6"/>
<name>A0AAF3ELB6_9BILA</name>
<feature type="domain" description="CCD97-like C-terminal" evidence="1">
    <location>
        <begin position="108"/>
        <end position="314"/>
    </location>
</feature>
<keyword evidence="2" id="KW-1185">Reference proteome</keyword>
<accession>A0AAF3ELB6</accession>
<organism evidence="2 3">
    <name type="scientific">Mesorhabditis belari</name>
    <dbReference type="NCBI Taxonomy" id="2138241"/>
    <lineage>
        <taxon>Eukaryota</taxon>
        <taxon>Metazoa</taxon>
        <taxon>Ecdysozoa</taxon>
        <taxon>Nematoda</taxon>
        <taxon>Chromadorea</taxon>
        <taxon>Rhabditida</taxon>
        <taxon>Rhabditina</taxon>
        <taxon>Rhabditomorpha</taxon>
        <taxon>Rhabditoidea</taxon>
        <taxon>Rhabditidae</taxon>
        <taxon>Mesorhabditinae</taxon>
        <taxon>Mesorhabditis</taxon>
    </lineage>
</organism>
<dbReference type="PANTHER" id="PTHR31840">
    <property type="entry name" value="COILED-COIL DOMAIN-CONTAINING PROTEIN 97"/>
    <property type="match status" value="1"/>
</dbReference>
<dbReference type="Pfam" id="PF09747">
    <property type="entry name" value="CCD97-like_C"/>
    <property type="match status" value="1"/>
</dbReference>
<reference evidence="3" key="1">
    <citation type="submission" date="2024-02" db="UniProtKB">
        <authorList>
            <consortium name="WormBaseParasite"/>
        </authorList>
    </citation>
    <scope>IDENTIFICATION</scope>
</reference>
<sequence length="317" mass="38052">MELLLNKIVNEPRAYFCYQEEAEGETPPISDDEKKRIVDELFQQNKTLFLQRYNSFMNVDDCSLFDKEDDFIVKHFLAQIRRREATPSTSSIKQEFVKDTPNKGQIRNRRFAALQKMKKEGRYFSNEKMREREPLLFDKMIGRYLDEKEQLNLRPTVSRAGGWSRIVEQFEESMEVADRRNEHSTIWDHGDDHTRHDEHQSRFFSHVANKLDDEFVPEEDEMEDQPQEENDGPLREIKEEVNRIHDDMMLEFDEDEDTNPEVLQEEFIAYMEDRFMAGKDENFFDYTIVDNNATIDDKDVIREQDLQDRWFDQEEAD</sequence>
<proteinExistence type="predicted"/>
<evidence type="ECO:0000313" key="2">
    <source>
        <dbReference type="Proteomes" id="UP000887575"/>
    </source>
</evidence>